<name>A0A1H6N2V1_9GAMM</name>
<proteinExistence type="predicted"/>
<reference evidence="4" key="1">
    <citation type="submission" date="2016-10" db="EMBL/GenBank/DDBJ databases">
        <authorList>
            <person name="Varghese N."/>
            <person name="Submissions S."/>
        </authorList>
    </citation>
    <scope>NUCLEOTIDE SEQUENCE [LARGE SCALE GENOMIC DNA]</scope>
    <source>
        <strain evidence="4">DSM 17616</strain>
    </source>
</reference>
<sequence length="212" mass="23004">MKALLIIVSLILLAGCARQPEQTSSVVATSERGARLNTAADYQLAAVVASPAENQPMLTANEYSRALVHELMSSQRQMEEGGIVGVTDFAFVDTGLDQGSVLSNHMSEAMIYDLHKFGVVVLDYKATDFIRVTPSGDFALSRDFTELSGELPIRYVITGTMTAHKQGVLVNARLIHIGTKQVISAARTFMPQPVVQAIIRRSGNDKLQLKQG</sequence>
<dbReference type="EMBL" id="FNXF01000014">
    <property type="protein sequence ID" value="SEI05691.1"/>
    <property type="molecule type" value="Genomic_DNA"/>
</dbReference>
<dbReference type="OrthoDB" id="6116374at2"/>
<evidence type="ECO:0000313" key="3">
    <source>
        <dbReference type="EMBL" id="SEI05691.1"/>
    </source>
</evidence>
<dbReference type="AlphaFoldDB" id="A0A1H6N2V1"/>
<dbReference type="RefSeq" id="WP_092795442.1">
    <property type="nucleotide sequence ID" value="NZ_FNXF01000014.1"/>
</dbReference>
<dbReference type="PIRSF" id="PIRSF028688">
    <property type="entry name" value="UCP_imp_028688"/>
    <property type="match status" value="1"/>
</dbReference>
<gene>
    <name evidence="3" type="ORF">SAMN05660691_03163</name>
</gene>
<dbReference type="PROSITE" id="PS51257">
    <property type="entry name" value="PROKAR_LIPOPROTEIN"/>
    <property type="match status" value="1"/>
</dbReference>
<evidence type="ECO:0000313" key="4">
    <source>
        <dbReference type="Proteomes" id="UP000199371"/>
    </source>
</evidence>
<feature type="domain" description="FlgO" evidence="2">
    <location>
        <begin position="66"/>
        <end position="193"/>
    </location>
</feature>
<feature type="chain" id="PRO_5011513707" description="FlgO domain-containing protein" evidence="1">
    <location>
        <begin position="20"/>
        <end position="212"/>
    </location>
</feature>
<dbReference type="Proteomes" id="UP000199371">
    <property type="component" value="Unassembled WGS sequence"/>
</dbReference>
<evidence type="ECO:0000259" key="2">
    <source>
        <dbReference type="Pfam" id="PF17680"/>
    </source>
</evidence>
<protein>
    <recommendedName>
        <fullName evidence="2">FlgO domain-containing protein</fullName>
    </recommendedName>
</protein>
<dbReference type="InterPro" id="IPR041215">
    <property type="entry name" value="FlgO_dom"/>
</dbReference>
<keyword evidence="4" id="KW-1185">Reference proteome</keyword>
<evidence type="ECO:0000256" key="1">
    <source>
        <dbReference type="SAM" id="SignalP"/>
    </source>
</evidence>
<dbReference type="Pfam" id="PF17680">
    <property type="entry name" value="FlgO"/>
    <property type="match status" value="1"/>
</dbReference>
<feature type="signal peptide" evidence="1">
    <location>
        <begin position="1"/>
        <end position="19"/>
    </location>
</feature>
<keyword evidence="1" id="KW-0732">Signal</keyword>
<organism evidence="3 4">
    <name type="scientific">Rheinheimera pacifica</name>
    <dbReference type="NCBI Taxonomy" id="173990"/>
    <lineage>
        <taxon>Bacteria</taxon>
        <taxon>Pseudomonadati</taxon>
        <taxon>Pseudomonadota</taxon>
        <taxon>Gammaproteobacteria</taxon>
        <taxon>Chromatiales</taxon>
        <taxon>Chromatiaceae</taxon>
        <taxon>Rheinheimera</taxon>
    </lineage>
</organism>
<dbReference type="STRING" id="173990.SAMN05660691_03163"/>
<accession>A0A1H6N2V1</accession>
<dbReference type="InterPro" id="IPR014549">
    <property type="entry name" value="FlgO"/>
</dbReference>